<dbReference type="Pfam" id="PF16257">
    <property type="entry name" value="UxaE"/>
    <property type="match status" value="1"/>
</dbReference>
<accession>A0ABT0YY99</accession>
<dbReference type="Proteomes" id="UP001155077">
    <property type="component" value="Unassembled WGS sequence"/>
</dbReference>
<proteinExistence type="predicted"/>
<name>A0ABT0YY99_9FLAO</name>
<keyword evidence="2" id="KW-1185">Reference proteome</keyword>
<dbReference type="InterPro" id="IPR032586">
    <property type="entry name" value="UxaE"/>
</dbReference>
<sequence length="412" mass="47563">MSKELGKYSFGTGDRFGKEGKGQLKAIIELKELGVAVTPVWNKSDREHKTVGSQPESVEKEARIAVRDLDFQDNFLVDADHINLETVNRYINSSDFFTIDVAQYIGRKGEPSDEEKFLAFFKKYEEGIQLTKDKWILFKSSEIEKMLHAFLFPMKKASEVYFHIKENKNGKFFTEVSIDEVEEPQSPAQLFFILAALAFYGVPVNTIAPKFTGNFYKGIDYEGDLDRFKEEFEEDIQVLKFAIQEFDFPENLKLSVHSGSDKFSIYPVINKLIKKHNIGLHLKTAGTTWLEEAIGLAESEGDAFRFIKELYAEALQRFEELTENYAEVLDIDTDQLPGPDSFQSGRAFANALRHEQESDHFNPHFRQLMHCAYKIAGERKEQFFPLLEKNRAVIEERVTHNLLQRHLKPLFI</sequence>
<evidence type="ECO:0000313" key="1">
    <source>
        <dbReference type="EMBL" id="MCM8568445.1"/>
    </source>
</evidence>
<gene>
    <name evidence="1" type="ORF">NE848_03595</name>
</gene>
<protein>
    <submittedName>
        <fullName evidence="1">Tagaturonate epimerase family protein</fullName>
    </submittedName>
</protein>
<dbReference type="EMBL" id="JAMSCK010000001">
    <property type="protein sequence ID" value="MCM8568445.1"/>
    <property type="molecule type" value="Genomic_DNA"/>
</dbReference>
<reference evidence="1" key="1">
    <citation type="submission" date="2022-06" db="EMBL/GenBank/DDBJ databases">
        <title>Gramella sediminis sp. nov., isolated from deep-sea sediment of the Indian Ocean.</title>
        <authorList>
            <person name="Yang L."/>
        </authorList>
    </citation>
    <scope>NUCLEOTIDE SEQUENCE</scope>
    <source>
        <strain evidence="1">HMD3159</strain>
    </source>
</reference>
<comment type="caution">
    <text evidence="1">The sequence shown here is derived from an EMBL/GenBank/DDBJ whole genome shotgun (WGS) entry which is preliminary data.</text>
</comment>
<dbReference type="RefSeq" id="WP_252110839.1">
    <property type="nucleotide sequence ID" value="NZ_JAMSCK010000001.1"/>
</dbReference>
<organism evidence="1 2">
    <name type="scientific">Gramella jeungdoensis</name>
    <dbReference type="NCBI Taxonomy" id="708091"/>
    <lineage>
        <taxon>Bacteria</taxon>
        <taxon>Pseudomonadati</taxon>
        <taxon>Bacteroidota</taxon>
        <taxon>Flavobacteriia</taxon>
        <taxon>Flavobacteriales</taxon>
        <taxon>Flavobacteriaceae</taxon>
        <taxon>Christiangramia</taxon>
    </lineage>
</organism>
<evidence type="ECO:0000313" key="2">
    <source>
        <dbReference type="Proteomes" id="UP001155077"/>
    </source>
</evidence>